<comment type="caution">
    <text evidence="1">The sequence shown here is derived from an EMBL/GenBank/DDBJ whole genome shotgun (WGS) entry which is preliminary data.</text>
</comment>
<evidence type="ECO:0000313" key="2">
    <source>
        <dbReference type="Proteomes" id="UP000176629"/>
    </source>
</evidence>
<reference evidence="1 2" key="1">
    <citation type="journal article" date="2016" name="Nat. Commun.">
        <title>Thousands of microbial genomes shed light on interconnected biogeochemical processes in an aquifer system.</title>
        <authorList>
            <person name="Anantharaman K."/>
            <person name="Brown C.T."/>
            <person name="Hug L.A."/>
            <person name="Sharon I."/>
            <person name="Castelle C.J."/>
            <person name="Probst A.J."/>
            <person name="Thomas B.C."/>
            <person name="Singh A."/>
            <person name="Wilkins M.J."/>
            <person name="Karaoz U."/>
            <person name="Brodie E.L."/>
            <person name="Williams K.H."/>
            <person name="Hubbard S.S."/>
            <person name="Banfield J.F."/>
        </authorList>
    </citation>
    <scope>NUCLEOTIDE SEQUENCE [LARGE SCALE GENOMIC DNA]</scope>
</reference>
<protein>
    <submittedName>
        <fullName evidence="1">Uncharacterized protein</fullName>
    </submittedName>
</protein>
<accession>A0A1F6XI18</accession>
<dbReference type="AlphaFoldDB" id="A0A1F6XI18"/>
<dbReference type="STRING" id="1801773.A3A03_00440"/>
<organism evidence="1 2">
    <name type="scientific">Candidatus Nomurabacteria bacterium RIFCSPLOWO2_01_FULL_40_18</name>
    <dbReference type="NCBI Taxonomy" id="1801773"/>
    <lineage>
        <taxon>Bacteria</taxon>
        <taxon>Candidatus Nomuraibacteriota</taxon>
    </lineage>
</organism>
<evidence type="ECO:0000313" key="1">
    <source>
        <dbReference type="EMBL" id="OGI93581.1"/>
    </source>
</evidence>
<dbReference type="EMBL" id="MFUX01000043">
    <property type="protein sequence ID" value="OGI93581.1"/>
    <property type="molecule type" value="Genomic_DNA"/>
</dbReference>
<proteinExistence type="predicted"/>
<dbReference type="Proteomes" id="UP000176629">
    <property type="component" value="Unassembled WGS sequence"/>
</dbReference>
<gene>
    <name evidence="1" type="ORF">A3A03_00440</name>
</gene>
<name>A0A1F6XI18_9BACT</name>
<sequence length="226" mass="26544">MRELVIKAHVIRLRIKGKTYTEIQNILKMSLPKSTLSGWCKGVRLPKWYKRKIDRINWNNYKKARRVAWMVNKAKRERFLRQLLENIKPLEKKIKDRDVLKMILATLYLGEGTKWKSHSGMVLGSSDPNIILLYIKLLELCYDINRKNLKCRVSYRADQNIKSLEKYWSKITAIPLKNFYKTKFDPRTVGKPTRKKEYKGVCVIMGVGSHIQLELEAIPGLILRGL</sequence>